<evidence type="ECO:0000313" key="3">
    <source>
        <dbReference type="Proteomes" id="UP001164743"/>
    </source>
</evidence>
<feature type="compositionally biased region" description="Acidic residues" evidence="1">
    <location>
        <begin position="287"/>
        <end position="312"/>
    </location>
</feature>
<reference evidence="2" key="1">
    <citation type="submission" date="2022-10" db="EMBL/GenBank/DDBJ databases">
        <title>Puccinia triticina Genome sequencing and assembly.</title>
        <authorList>
            <person name="Li C."/>
        </authorList>
    </citation>
    <scope>NUCLEOTIDE SEQUENCE</scope>
    <source>
        <strain evidence="2">Pt15</strain>
    </source>
</reference>
<sequence>MSQAVEATPAPGTGPLVKAFRKLSRKCAELPEQHRVFLETEEVPSSDEMVAKKALLKKLRKSLLPSLRQQLADLQASLDLAASGTPSPKFDVTLQITTRLGDTLNEISSIANSLAPYIYSLRNYSSRIDQSYGVLKHFKCDGIREQVDTLTSTLRHVFNRYATYVRDGQCLLPSTAFLDKPVENNLRKKIIDNTDSMSDLAWHIMRWCKLSSFSAIQYVWENTEEKLDTVLTELVQKLQAAIQLQEEEGDLMDDVANPAGALENNAAEPEEGPENHLAGAENNQAELQDDQEDDDEIMEDPEDDDELMEDLSDGGSDGSAEGSVASAPPEEFVLRPRVTELMRLAVPLVKICGVFFFRLWDNPTSKPPFTFSERMHSYDLIWFSSHSGVVGDSVHEICKVLYRIHAADGFDADVEDELDNLNMLINHLRASLDGCIALIGFHLVPSASVPPSEHIYRNYFYATRSEIRVAMDDFSDAVELLIRDAPQVD</sequence>
<organism evidence="2 3">
    <name type="scientific">Puccinia triticina</name>
    <dbReference type="NCBI Taxonomy" id="208348"/>
    <lineage>
        <taxon>Eukaryota</taxon>
        <taxon>Fungi</taxon>
        <taxon>Dikarya</taxon>
        <taxon>Basidiomycota</taxon>
        <taxon>Pucciniomycotina</taxon>
        <taxon>Pucciniomycetes</taxon>
        <taxon>Pucciniales</taxon>
        <taxon>Pucciniaceae</taxon>
        <taxon>Puccinia</taxon>
    </lineage>
</organism>
<dbReference type="GeneID" id="77808486"/>
<gene>
    <name evidence="2" type="ORF">PtA15_3A607</name>
</gene>
<dbReference type="EMBL" id="CP110423">
    <property type="protein sequence ID" value="WAQ83238.1"/>
    <property type="molecule type" value="Genomic_DNA"/>
</dbReference>
<proteinExistence type="predicted"/>
<evidence type="ECO:0000256" key="1">
    <source>
        <dbReference type="SAM" id="MobiDB-lite"/>
    </source>
</evidence>
<feature type="compositionally biased region" description="Low complexity" evidence="1">
    <location>
        <begin position="318"/>
        <end position="327"/>
    </location>
</feature>
<name>A0ABY7CE89_9BASI</name>
<dbReference type="Proteomes" id="UP001164743">
    <property type="component" value="Chromosome 3A"/>
</dbReference>
<accession>A0ABY7CE89</accession>
<protein>
    <submittedName>
        <fullName evidence="2">Uncharacterized protein</fullName>
    </submittedName>
</protein>
<keyword evidence="3" id="KW-1185">Reference proteome</keyword>
<dbReference type="PANTHER" id="PTHR33069">
    <property type="entry name" value="CHROMOSOME 7, WHOLE GENOME SHOTGUN SEQUENCE-RELATED"/>
    <property type="match status" value="1"/>
</dbReference>
<evidence type="ECO:0000313" key="2">
    <source>
        <dbReference type="EMBL" id="WAQ83238.1"/>
    </source>
</evidence>
<dbReference type="RefSeq" id="XP_053018793.1">
    <property type="nucleotide sequence ID" value="XM_053167591.1"/>
</dbReference>
<feature type="region of interest" description="Disordered" evidence="1">
    <location>
        <begin position="286"/>
        <end position="328"/>
    </location>
</feature>
<dbReference type="PANTHER" id="PTHR33069:SF3">
    <property type="entry name" value="DYNEIN HEAVY CHAIN TAIL DOMAIN-CONTAINING PROTEIN"/>
    <property type="match status" value="1"/>
</dbReference>